<evidence type="ECO:0000256" key="9">
    <source>
        <dbReference type="ARBA" id="ARBA00023136"/>
    </source>
</evidence>
<dbReference type="Gene3D" id="3.90.550.10">
    <property type="entry name" value="Spore Coat Polysaccharide Biosynthesis Protein SpsA, Chain A"/>
    <property type="match status" value="1"/>
</dbReference>
<keyword evidence="8 16" id="KW-1133">Transmembrane helix</keyword>
<evidence type="ECO:0000256" key="12">
    <source>
        <dbReference type="ARBA" id="ARBA00047979"/>
    </source>
</evidence>
<comment type="similarity">
    <text evidence="2 16">Belongs to the glycosyltransferase 43 family.</text>
</comment>
<keyword evidence="19" id="KW-1185">Reference proteome</keyword>
<evidence type="ECO:0000256" key="10">
    <source>
        <dbReference type="ARBA" id="ARBA00023180"/>
    </source>
</evidence>
<keyword evidence="16" id="KW-0333">Golgi apparatus</keyword>
<dbReference type="GO" id="GO:0000139">
    <property type="term" value="C:Golgi membrane"/>
    <property type="evidence" value="ECO:0007669"/>
    <property type="project" value="UniProtKB-SubCell"/>
</dbReference>
<dbReference type="CDD" id="cd00218">
    <property type="entry name" value="GlcAT-I"/>
    <property type="match status" value="1"/>
</dbReference>
<feature type="site" description="Interaction with galactose moiety of substrate glycoprotein" evidence="15">
    <location>
        <position position="239"/>
    </location>
</feature>
<keyword evidence="7 16" id="KW-0735">Signal-anchor</keyword>
<evidence type="ECO:0000313" key="19">
    <source>
        <dbReference type="Proteomes" id="UP000298663"/>
    </source>
</evidence>
<keyword evidence="9 16" id="KW-0472">Membrane</keyword>
<dbReference type="Pfam" id="PF03360">
    <property type="entry name" value="Glyco_transf_43"/>
    <property type="match status" value="1"/>
</dbReference>
<evidence type="ECO:0000256" key="4">
    <source>
        <dbReference type="ARBA" id="ARBA00022679"/>
    </source>
</evidence>
<evidence type="ECO:0000256" key="17">
    <source>
        <dbReference type="SAM" id="Coils"/>
    </source>
</evidence>
<comment type="caution">
    <text evidence="18">The sequence shown here is derived from an EMBL/GenBank/DDBJ whole genome shotgun (WGS) entry which is preliminary data.</text>
</comment>
<keyword evidence="11 14" id="KW-0464">Manganese</keyword>
<dbReference type="OrthoDB" id="675023at2759"/>
<evidence type="ECO:0000256" key="6">
    <source>
        <dbReference type="ARBA" id="ARBA00022723"/>
    </source>
</evidence>
<feature type="active site" description="Proton donor/acceptor" evidence="13">
    <location>
        <position position="294"/>
    </location>
</feature>
<keyword evidence="4 16" id="KW-0808">Transferase</keyword>
<dbReference type="InterPro" id="IPR005027">
    <property type="entry name" value="Glyco_trans_43"/>
</dbReference>
<keyword evidence="6 14" id="KW-0479">Metal-binding</keyword>
<keyword evidence="17" id="KW-0175">Coiled coil</keyword>
<reference evidence="18 19" key="1">
    <citation type="journal article" date="2015" name="Genome Biol.">
        <title>Comparative genomics of Steinernema reveals deeply conserved gene regulatory networks.</title>
        <authorList>
            <person name="Dillman A.R."/>
            <person name="Macchietto M."/>
            <person name="Porter C.F."/>
            <person name="Rogers A."/>
            <person name="Williams B."/>
            <person name="Antoshechkin I."/>
            <person name="Lee M.M."/>
            <person name="Goodwin Z."/>
            <person name="Lu X."/>
            <person name="Lewis E.E."/>
            <person name="Goodrich-Blair H."/>
            <person name="Stock S.P."/>
            <person name="Adams B.J."/>
            <person name="Sternberg P.W."/>
            <person name="Mortazavi A."/>
        </authorList>
    </citation>
    <scope>NUCLEOTIDE SEQUENCE [LARGE SCALE GENOMIC DNA]</scope>
    <source>
        <strain evidence="18 19">ALL</strain>
    </source>
</reference>
<evidence type="ECO:0000256" key="13">
    <source>
        <dbReference type="PIRSR" id="PIRSR605027-1"/>
    </source>
</evidence>
<dbReference type="Proteomes" id="UP000298663">
    <property type="component" value="Unassembled WGS sequence"/>
</dbReference>
<reference evidence="18 19" key="2">
    <citation type="journal article" date="2019" name="G3 (Bethesda)">
        <title>Hybrid Assembly of the Genome of the Entomopathogenic Nematode Steinernema carpocapsae Identifies the X-Chromosome.</title>
        <authorList>
            <person name="Serra L."/>
            <person name="Macchietto M."/>
            <person name="Macias-Munoz A."/>
            <person name="McGill C.J."/>
            <person name="Rodriguez I.M."/>
            <person name="Rodriguez B."/>
            <person name="Murad R."/>
            <person name="Mortazavi A."/>
        </authorList>
    </citation>
    <scope>NUCLEOTIDE SEQUENCE [LARGE SCALE GENOMIC DNA]</scope>
    <source>
        <strain evidence="18 19">ALL</strain>
    </source>
</reference>
<comment type="catalytic activity">
    <reaction evidence="12 16">
        <text>3-O-(beta-D-galactosyl-(1-&gt;3)-beta-D-galactosyl-(1-&gt;4)-beta-D-xylosyl)-L-seryl-[protein] + UDP-alpha-D-glucuronate = 3-O-(beta-D-GlcA-(1-&gt;3)-beta-D-Gal-(1-&gt;3)-beta-D-Gal-(1-&gt;4)-beta-D-Xyl)-L-seryl-[protein] + UDP + H(+)</text>
        <dbReference type="Rhea" id="RHEA:24168"/>
        <dbReference type="Rhea" id="RHEA-COMP:12571"/>
        <dbReference type="Rhea" id="RHEA-COMP:12573"/>
        <dbReference type="ChEBI" id="CHEBI:15378"/>
        <dbReference type="ChEBI" id="CHEBI:58052"/>
        <dbReference type="ChEBI" id="CHEBI:58223"/>
        <dbReference type="ChEBI" id="CHEBI:132090"/>
        <dbReference type="ChEBI" id="CHEBI:132093"/>
        <dbReference type="EC" id="2.4.1.135"/>
    </reaction>
</comment>
<accession>A0A4U8UN56</accession>
<protein>
    <recommendedName>
        <fullName evidence="3 16">Galactosylgalactosylxylosylprotein 3-beta-glucuronosyltransferase</fullName>
        <ecNumber evidence="3 16">2.4.1.135</ecNumber>
    </recommendedName>
</protein>
<organism evidence="18 19">
    <name type="scientific">Steinernema carpocapsae</name>
    <name type="common">Entomopathogenic nematode</name>
    <dbReference type="NCBI Taxonomy" id="34508"/>
    <lineage>
        <taxon>Eukaryota</taxon>
        <taxon>Metazoa</taxon>
        <taxon>Ecdysozoa</taxon>
        <taxon>Nematoda</taxon>
        <taxon>Chromadorea</taxon>
        <taxon>Rhabditida</taxon>
        <taxon>Tylenchina</taxon>
        <taxon>Panagrolaimomorpha</taxon>
        <taxon>Strongyloidoidea</taxon>
        <taxon>Steinernematidae</taxon>
        <taxon>Steinernema</taxon>
    </lineage>
</organism>
<dbReference type="GO" id="GO:0005975">
    <property type="term" value="P:carbohydrate metabolic process"/>
    <property type="evidence" value="ECO:0007669"/>
    <property type="project" value="TreeGrafter"/>
</dbReference>
<evidence type="ECO:0000313" key="18">
    <source>
        <dbReference type="EMBL" id="TMS34550.1"/>
    </source>
</evidence>
<evidence type="ECO:0000256" key="14">
    <source>
        <dbReference type="PIRSR" id="PIRSR605027-3"/>
    </source>
</evidence>
<dbReference type="GO" id="GO:0046872">
    <property type="term" value="F:metal ion binding"/>
    <property type="evidence" value="ECO:0007669"/>
    <property type="project" value="UniProtKB-KW"/>
</dbReference>
<evidence type="ECO:0000256" key="1">
    <source>
        <dbReference type="ARBA" id="ARBA00004606"/>
    </source>
</evidence>
<evidence type="ECO:0000256" key="11">
    <source>
        <dbReference type="ARBA" id="ARBA00023211"/>
    </source>
</evidence>
<dbReference type="EC" id="2.4.1.135" evidence="3 16"/>
<evidence type="ECO:0000256" key="5">
    <source>
        <dbReference type="ARBA" id="ARBA00022692"/>
    </source>
</evidence>
<evidence type="ECO:0000256" key="3">
    <source>
        <dbReference type="ARBA" id="ARBA00012641"/>
    </source>
</evidence>
<keyword evidence="10" id="KW-0325">Glycoprotein</keyword>
<dbReference type="EMBL" id="AZBU02000001">
    <property type="protein sequence ID" value="TMS34550.1"/>
    <property type="molecule type" value="Genomic_DNA"/>
</dbReference>
<evidence type="ECO:0000256" key="8">
    <source>
        <dbReference type="ARBA" id="ARBA00022989"/>
    </source>
</evidence>
<dbReference type="PANTHER" id="PTHR10896:SF65">
    <property type="entry name" value="GALACTOSYLGALACTOSYLXYLOSYLPROTEIN 3-BETA-GLUCURONOSYLTRANSFERASE 3"/>
    <property type="match status" value="1"/>
</dbReference>
<evidence type="ECO:0000256" key="2">
    <source>
        <dbReference type="ARBA" id="ARBA00007706"/>
    </source>
</evidence>
<evidence type="ECO:0000256" key="15">
    <source>
        <dbReference type="PIRSR" id="PIRSR605027-4"/>
    </source>
</evidence>
<name>A0A4U8UN56_STECR</name>
<dbReference type="UniPathway" id="UPA00378"/>
<evidence type="ECO:0000256" key="7">
    <source>
        <dbReference type="ARBA" id="ARBA00022968"/>
    </source>
</evidence>
<keyword evidence="5 16" id="KW-0812">Transmembrane</keyword>
<dbReference type="STRING" id="34508.A0A4U8UN56"/>
<feature type="transmembrane region" description="Helical" evidence="16">
    <location>
        <begin position="18"/>
        <end position="37"/>
    </location>
</feature>
<comment type="pathway">
    <text evidence="16">Protein modification; protein glycosylation.</text>
</comment>
<dbReference type="PANTHER" id="PTHR10896">
    <property type="entry name" value="GALACTOSYLGALACTOSYLXYLOSYLPROTEIN 3-BETA-GLUCURONOSYLTRANSFERASE BETA-1,3-GLUCURONYLTRANSFERASE"/>
    <property type="match status" value="1"/>
</dbReference>
<proteinExistence type="inferred from homology"/>
<dbReference type="AlphaFoldDB" id="A0A4U8UN56"/>
<comment type="cofactor">
    <cofactor evidence="14 16">
        <name>Mn(2+)</name>
        <dbReference type="ChEBI" id="CHEBI:29035"/>
    </cofactor>
</comment>
<dbReference type="GO" id="GO:0015018">
    <property type="term" value="F:galactosylgalactosylxylosylprotein 3-beta-glucuronosyltransferase activity"/>
    <property type="evidence" value="ECO:0007669"/>
    <property type="project" value="UniProtKB-UniRule"/>
</dbReference>
<dbReference type="SUPFAM" id="SSF53448">
    <property type="entry name" value="Nucleotide-diphospho-sugar transferases"/>
    <property type="match status" value="1"/>
</dbReference>
<dbReference type="FunFam" id="3.90.550.10:FF:000044">
    <property type="entry name" value="Galactosylgalactosylxylosylprotein 3-beta-glucuronosyltransferase"/>
    <property type="match status" value="1"/>
</dbReference>
<evidence type="ECO:0000256" key="16">
    <source>
        <dbReference type="RuleBase" id="RU363127"/>
    </source>
</evidence>
<gene>
    <name evidence="18" type="ORF">L596_002117</name>
</gene>
<dbReference type="InterPro" id="IPR029044">
    <property type="entry name" value="Nucleotide-diphossugar_trans"/>
</dbReference>
<sequence length="354" mass="39947">MIFPGGGQVTKNNMLTKVLIAISLFFCCQLILFWSNLEDFDEKAAALQVTVARLERRRDQLRTNIMDLERESYRMNNTVKKMEILLKDRSTAYKRASALPPIFFVTPTYYRLTQKSDLTRLAQTLYAVPNLVWVVIEDADEISDGVSTILIASGLQYGHLHRATPKEKTINGSKIIGRGAFQRNQALAWMRTNFAGVRKGVVYFGDDDNTYDWRLFEEMRTIVNAGVWPVGTVGGQLVEGPVVNENGSVVGFNAHWKPNRPFPIDMAAFAVNISLIHANPKASFPYTRPIGYLESDFLTALNLTSDDLEPKAKMCTEVYVWHTKTVNPKISALDKLRFQKGRKSMTDLEIAAVL</sequence>
<dbReference type="GO" id="GO:0050650">
    <property type="term" value="P:chondroitin sulfate proteoglycan biosynthetic process"/>
    <property type="evidence" value="ECO:0007669"/>
    <property type="project" value="TreeGrafter"/>
</dbReference>
<feature type="binding site" evidence="14">
    <location>
        <position position="208"/>
    </location>
    <ligand>
        <name>Mn(2+)</name>
        <dbReference type="ChEBI" id="CHEBI:29035"/>
    </ligand>
</feature>
<comment type="subcellular location">
    <subcellularLocation>
        <location evidence="16">Golgi apparatus membrane</location>
        <topology evidence="16">Single-pass type II membrane protein</topology>
    </subcellularLocation>
    <subcellularLocation>
        <location evidence="1">Membrane</location>
        <topology evidence="1">Single-pass type II membrane protein</topology>
    </subcellularLocation>
</comment>
<feature type="coiled-coil region" evidence="17">
    <location>
        <begin position="37"/>
        <end position="71"/>
    </location>
</feature>